<dbReference type="SUPFAM" id="SSF56059">
    <property type="entry name" value="Glutathione synthetase ATP-binding domain-like"/>
    <property type="match status" value="1"/>
</dbReference>
<evidence type="ECO:0000313" key="3">
    <source>
        <dbReference type="EMBL" id="KOO47691.1"/>
    </source>
</evidence>
<dbReference type="PROSITE" id="PS50975">
    <property type="entry name" value="ATP_GRASP"/>
    <property type="match status" value="1"/>
</dbReference>
<dbReference type="PATRIC" id="fig|284581.3.peg.4464"/>
<protein>
    <recommendedName>
        <fullName evidence="2">ATP-grasp domain-containing protein</fullName>
    </recommendedName>
</protein>
<organism evidence="3 4">
    <name type="scientific">Priestia koreensis</name>
    <dbReference type="NCBI Taxonomy" id="284581"/>
    <lineage>
        <taxon>Bacteria</taxon>
        <taxon>Bacillati</taxon>
        <taxon>Bacillota</taxon>
        <taxon>Bacilli</taxon>
        <taxon>Bacillales</taxon>
        <taxon>Bacillaceae</taxon>
        <taxon>Priestia</taxon>
    </lineage>
</organism>
<keyword evidence="4" id="KW-1185">Reference proteome</keyword>
<proteinExistence type="predicted"/>
<dbReference type="GO" id="GO:0005524">
    <property type="term" value="F:ATP binding"/>
    <property type="evidence" value="ECO:0007669"/>
    <property type="project" value="UniProtKB-UniRule"/>
</dbReference>
<keyword evidence="1" id="KW-0547">Nucleotide-binding</keyword>
<evidence type="ECO:0000256" key="1">
    <source>
        <dbReference type="PROSITE-ProRule" id="PRU00409"/>
    </source>
</evidence>
<dbReference type="EMBL" id="LILC01000007">
    <property type="protein sequence ID" value="KOO47691.1"/>
    <property type="molecule type" value="Genomic_DNA"/>
</dbReference>
<evidence type="ECO:0000259" key="2">
    <source>
        <dbReference type="PROSITE" id="PS50975"/>
    </source>
</evidence>
<evidence type="ECO:0000313" key="4">
    <source>
        <dbReference type="Proteomes" id="UP000037558"/>
    </source>
</evidence>
<feature type="domain" description="ATP-grasp" evidence="2">
    <location>
        <begin position="130"/>
        <end position="315"/>
    </location>
</feature>
<dbReference type="Gene3D" id="3.30.470.20">
    <property type="entry name" value="ATP-grasp fold, B domain"/>
    <property type="match status" value="1"/>
</dbReference>
<reference evidence="4" key="1">
    <citation type="submission" date="2015-08" db="EMBL/GenBank/DDBJ databases">
        <title>Fjat-14210 dsm16467.</title>
        <authorList>
            <person name="Liu B."/>
            <person name="Wang J."/>
            <person name="Zhu Y."/>
            <person name="Liu G."/>
            <person name="Chen Q."/>
            <person name="Chen Z."/>
            <person name="Lan J."/>
            <person name="Che J."/>
            <person name="Ge C."/>
            <person name="Shi H."/>
            <person name="Pan Z."/>
            <person name="Liu X."/>
        </authorList>
    </citation>
    <scope>NUCLEOTIDE SEQUENCE [LARGE SCALE GENOMIC DNA]</scope>
    <source>
        <strain evidence="4">DSM 16467</strain>
    </source>
</reference>
<dbReference type="Proteomes" id="UP000037558">
    <property type="component" value="Unassembled WGS sequence"/>
</dbReference>
<dbReference type="AlphaFoldDB" id="A0A0M0L9B6"/>
<accession>A0A0M0L9B6</accession>
<dbReference type="InterPro" id="IPR011761">
    <property type="entry name" value="ATP-grasp"/>
</dbReference>
<sequence>MWEEIEQLPNDQHPAIVFNSHITGLAVARNLGKEGIPVIALDRDGRAYGLQSKYANIAAYCPNPLVDEDGFIQLLIDIGKRLPKKGVLFPSNDEWVFAVLRNQNRLNAYYFIPFSELETVERILNKRTLYKESERLGIPIPKTWYPEEDELTHVPFPCIVKPVEQRSFYDAFQVKVFEVHSQDELTDVLKKTNGHEVVIQEVIGESLSDFYSLCSYVSPKGEAKGVFVGQKLEQYPLSFGTGCLVRSAYRQEIVDAGIHILHTLGYHGISEAEFIYDKRDQTYKLLDLNTRTWKWIGLPVAAGIPLPLIAYLEAIGKEAPTYGRQKEPLKWVYFHDYYRLKQEGGSGGTTGHLTDDELSTIVRGQLPTETLVDAVFDQDDSNPGVQLIKNGYGDQYVCPC</sequence>
<dbReference type="GO" id="GO:0046872">
    <property type="term" value="F:metal ion binding"/>
    <property type="evidence" value="ECO:0007669"/>
    <property type="project" value="InterPro"/>
</dbReference>
<dbReference type="STRING" id="284581.AMD01_05425"/>
<comment type="caution">
    <text evidence="3">The sequence shown here is derived from an EMBL/GenBank/DDBJ whole genome shotgun (WGS) entry which is preliminary data.</text>
</comment>
<gene>
    <name evidence="3" type="ORF">AMD01_05425</name>
</gene>
<name>A0A0M0L9B6_9BACI</name>
<keyword evidence="1" id="KW-0067">ATP-binding</keyword>